<feature type="non-terminal residue" evidence="1">
    <location>
        <position position="1"/>
    </location>
</feature>
<dbReference type="AlphaFoldDB" id="A0AAN4ZRV1"/>
<gene>
    <name evidence="1" type="ORF">PMAYCL1PPCAC_14156</name>
</gene>
<evidence type="ECO:0000313" key="2">
    <source>
        <dbReference type="Proteomes" id="UP001328107"/>
    </source>
</evidence>
<accession>A0AAN4ZRV1</accession>
<name>A0AAN4ZRV1_9BILA</name>
<evidence type="ECO:0000313" key="1">
    <source>
        <dbReference type="EMBL" id="GMR43961.1"/>
    </source>
</evidence>
<reference evidence="2" key="1">
    <citation type="submission" date="2022-10" db="EMBL/GenBank/DDBJ databases">
        <title>Genome assembly of Pristionchus species.</title>
        <authorList>
            <person name="Yoshida K."/>
            <person name="Sommer R.J."/>
        </authorList>
    </citation>
    <scope>NUCLEOTIDE SEQUENCE [LARGE SCALE GENOMIC DNA]</scope>
    <source>
        <strain evidence="2">RS5460</strain>
    </source>
</reference>
<comment type="caution">
    <text evidence="1">The sequence shown here is derived from an EMBL/GenBank/DDBJ whole genome shotgun (WGS) entry which is preliminary data.</text>
</comment>
<protein>
    <submittedName>
        <fullName evidence="1">Uncharacterized protein</fullName>
    </submittedName>
</protein>
<dbReference type="EMBL" id="BTRK01000003">
    <property type="protein sequence ID" value="GMR43961.1"/>
    <property type="molecule type" value="Genomic_DNA"/>
</dbReference>
<dbReference type="Proteomes" id="UP001328107">
    <property type="component" value="Unassembled WGS sequence"/>
</dbReference>
<keyword evidence="2" id="KW-1185">Reference proteome</keyword>
<proteinExistence type="predicted"/>
<sequence length="147" mass="16007">CRVKGVPIHHYTIRVQYSRAGEIDKLKFHNGFLAVVTPLDFYLVHTLRQLRTAPMSQEEFCAYPPEKYVNLKLREGYGFVNGLVYSTPCEWTGEVKHTAPVGSPIRGKPPVGFPFVDEDPENGATSSSGAAASAATGALLSLSALLL</sequence>
<organism evidence="1 2">
    <name type="scientific">Pristionchus mayeri</name>
    <dbReference type="NCBI Taxonomy" id="1317129"/>
    <lineage>
        <taxon>Eukaryota</taxon>
        <taxon>Metazoa</taxon>
        <taxon>Ecdysozoa</taxon>
        <taxon>Nematoda</taxon>
        <taxon>Chromadorea</taxon>
        <taxon>Rhabditida</taxon>
        <taxon>Rhabditina</taxon>
        <taxon>Diplogasteromorpha</taxon>
        <taxon>Diplogasteroidea</taxon>
        <taxon>Neodiplogasteridae</taxon>
        <taxon>Pristionchus</taxon>
    </lineage>
</organism>